<proteinExistence type="predicted"/>
<dbReference type="PIRSF" id="PIRSF006078">
    <property type="entry name" value="GlxK"/>
    <property type="match status" value="1"/>
</dbReference>
<name>A0A6J7KKS6_9ZZZZ</name>
<dbReference type="AlphaFoldDB" id="A0A6J7KKS6"/>
<gene>
    <name evidence="1" type="ORF">UFOPK3733_02170</name>
</gene>
<dbReference type="InterPro" id="IPR004381">
    <property type="entry name" value="Glycerate_kinase"/>
</dbReference>
<dbReference type="InterPro" id="IPR036129">
    <property type="entry name" value="Glycerate_kinase_sf"/>
</dbReference>
<protein>
    <submittedName>
        <fullName evidence="1">Unannotated protein</fullName>
    </submittedName>
</protein>
<reference evidence="1" key="1">
    <citation type="submission" date="2020-05" db="EMBL/GenBank/DDBJ databases">
        <authorList>
            <person name="Chiriac C."/>
            <person name="Salcher M."/>
            <person name="Ghai R."/>
            <person name="Kavagutti S V."/>
        </authorList>
    </citation>
    <scope>NUCLEOTIDE SEQUENCE</scope>
</reference>
<dbReference type="PANTHER" id="PTHR21599">
    <property type="entry name" value="GLYCERATE KINASE"/>
    <property type="match status" value="1"/>
</dbReference>
<sequence>MRIVVAPDKFKGTATARDLTDAIGAAVRTAGHEVVSLPLADGGEGFLDVFGGPNRTTVVDGPLGDEVEAQWRLERGVAVIEMARASGLTLVGGAEGNDPIAASTYGVGELIASAVESGARRVLVGVGGSATTDGGLGALRALHPSQRLRGVEILVACDVRTCFVDAATVFAPQKGATRAQVELLRRRLERLAQVYRMESGVDVLDLIGGGAAGGLAGGLATIGATLVPGFDLVADELGLAEAIEGADLVITGEGFLDDESFEGKVVGGVAALAAELGVPCLAVVGEVVDSLPELPESLRVRSMLERFGEQRSMEDPRGCAVELVLAELAGSV</sequence>
<dbReference type="GO" id="GO:0008887">
    <property type="term" value="F:glycerate kinase activity"/>
    <property type="evidence" value="ECO:0007669"/>
    <property type="project" value="InterPro"/>
</dbReference>
<dbReference type="GO" id="GO:0031388">
    <property type="term" value="P:organic acid phosphorylation"/>
    <property type="evidence" value="ECO:0007669"/>
    <property type="project" value="InterPro"/>
</dbReference>
<dbReference type="InterPro" id="IPR018193">
    <property type="entry name" value="Glyc_kinase_flavodox-like_fold"/>
</dbReference>
<dbReference type="EMBL" id="CAFBNC010000169">
    <property type="protein sequence ID" value="CAB4956131.1"/>
    <property type="molecule type" value="Genomic_DNA"/>
</dbReference>
<organism evidence="1">
    <name type="scientific">freshwater metagenome</name>
    <dbReference type="NCBI Taxonomy" id="449393"/>
    <lineage>
        <taxon>unclassified sequences</taxon>
        <taxon>metagenomes</taxon>
        <taxon>ecological metagenomes</taxon>
    </lineage>
</organism>
<dbReference type="Gene3D" id="3.90.1510.10">
    <property type="entry name" value="Glycerate kinase, domain 2"/>
    <property type="match status" value="2"/>
</dbReference>
<dbReference type="PANTHER" id="PTHR21599:SF0">
    <property type="entry name" value="GLYCERATE KINASE"/>
    <property type="match status" value="1"/>
</dbReference>
<accession>A0A6J7KKS6</accession>
<dbReference type="Pfam" id="PF02595">
    <property type="entry name" value="Gly_kinase"/>
    <property type="match status" value="2"/>
</dbReference>
<evidence type="ECO:0000313" key="1">
    <source>
        <dbReference type="EMBL" id="CAB4956131.1"/>
    </source>
</evidence>
<dbReference type="SUPFAM" id="SSF110738">
    <property type="entry name" value="Glycerate kinase I"/>
    <property type="match status" value="1"/>
</dbReference>